<dbReference type="PANTHER" id="PTHR22946:SF9">
    <property type="entry name" value="POLYKETIDE TRANSFERASE AF380"/>
    <property type="match status" value="1"/>
</dbReference>
<gene>
    <name evidence="3" type="primary">yjfP</name>
    <name evidence="3" type="ORF">RYX45_10990</name>
</gene>
<dbReference type="SUPFAM" id="SSF53474">
    <property type="entry name" value="alpha/beta-Hydrolases"/>
    <property type="match status" value="1"/>
</dbReference>
<dbReference type="InterPro" id="IPR001375">
    <property type="entry name" value="Peptidase_S9_cat"/>
</dbReference>
<evidence type="ECO:0000256" key="1">
    <source>
        <dbReference type="ARBA" id="ARBA00022801"/>
    </source>
</evidence>
<dbReference type="Gene3D" id="3.40.50.1820">
    <property type="entry name" value="alpha/beta hydrolase"/>
    <property type="match status" value="1"/>
</dbReference>
<keyword evidence="1" id="KW-0378">Hydrolase</keyword>
<dbReference type="InterPro" id="IPR029058">
    <property type="entry name" value="AB_hydrolase_fold"/>
</dbReference>
<dbReference type="GO" id="GO:0006508">
    <property type="term" value="P:proteolysis"/>
    <property type="evidence" value="ECO:0007669"/>
    <property type="project" value="InterPro"/>
</dbReference>
<organism evidence="3 4">
    <name type="scientific">Alkalihalophilus pseudofirmus</name>
    <name type="common">Bacillus pseudofirmus</name>
    <dbReference type="NCBI Taxonomy" id="79885"/>
    <lineage>
        <taxon>Bacteria</taxon>
        <taxon>Bacillati</taxon>
        <taxon>Bacillota</taxon>
        <taxon>Bacilli</taxon>
        <taxon>Bacillales</taxon>
        <taxon>Bacillaceae</taxon>
        <taxon>Alkalihalophilus</taxon>
    </lineage>
</organism>
<dbReference type="NCBIfam" id="NF007857">
    <property type="entry name" value="PRK10566.1"/>
    <property type="match status" value="1"/>
</dbReference>
<feature type="domain" description="Peptidase S9 prolyl oligopeptidase catalytic" evidence="2">
    <location>
        <begin position="97"/>
        <end position="241"/>
    </location>
</feature>
<dbReference type="GO" id="GO:0008236">
    <property type="term" value="F:serine-type peptidase activity"/>
    <property type="evidence" value="ECO:0007669"/>
    <property type="project" value="InterPro"/>
</dbReference>
<accession>A0AAJ2U079</accession>
<evidence type="ECO:0000313" key="3">
    <source>
        <dbReference type="EMBL" id="MDV2885704.1"/>
    </source>
</evidence>
<name>A0AAJ2U079_ALKPS</name>
<comment type="caution">
    <text evidence="3">The sequence shown here is derived from an EMBL/GenBank/DDBJ whole genome shotgun (WGS) entry which is preliminary data.</text>
</comment>
<dbReference type="EMBL" id="JAWJAY010000002">
    <property type="protein sequence ID" value="MDV2885704.1"/>
    <property type="molecule type" value="Genomic_DNA"/>
</dbReference>
<dbReference type="RefSeq" id="WP_323466784.1">
    <property type="nucleotide sequence ID" value="NZ_CP144224.1"/>
</dbReference>
<dbReference type="GO" id="GO:0052689">
    <property type="term" value="F:carboxylic ester hydrolase activity"/>
    <property type="evidence" value="ECO:0007669"/>
    <property type="project" value="UniProtKB-ARBA"/>
</dbReference>
<dbReference type="InterPro" id="IPR050261">
    <property type="entry name" value="FrsA_esterase"/>
</dbReference>
<dbReference type="PANTHER" id="PTHR22946">
    <property type="entry name" value="DIENELACTONE HYDROLASE DOMAIN-CONTAINING PROTEIN-RELATED"/>
    <property type="match status" value="1"/>
</dbReference>
<dbReference type="Proteomes" id="UP001285636">
    <property type="component" value="Unassembled WGS sequence"/>
</dbReference>
<protein>
    <submittedName>
        <fullName evidence="3">Esterase</fullName>
    </submittedName>
</protein>
<proteinExistence type="predicted"/>
<sequence>MITIKNETIHNIPTLHVVKAENDHTKQLPTVFFLHGYTSAKEHNLAIAYLLAEKGFRVILPDALHHGEREGDVRGKDRDVLFWNIVLQSIKEISLIKDNLQQRELIDNDRIGVAGTSMGAITMYGTLSQYSWIHSAVSFMGTAYFQSFANAQIKMIEDSGHTLEEKMKQAMLSQLKAVDLSQNLEALNERPLLIWHGEQDQVVPFDYSKALYEQLYDQYDQTDRIQFIQEPNTSHKVTRHATLQGVEWFCTHLLNEKVKASVW</sequence>
<dbReference type="Pfam" id="PF00326">
    <property type="entry name" value="Peptidase_S9"/>
    <property type="match status" value="1"/>
</dbReference>
<dbReference type="AlphaFoldDB" id="A0AAJ2U079"/>
<evidence type="ECO:0000259" key="2">
    <source>
        <dbReference type="Pfam" id="PF00326"/>
    </source>
</evidence>
<reference evidence="3" key="1">
    <citation type="submission" date="2023-10" db="EMBL/GenBank/DDBJ databases">
        <title>Screening of Alkalihalophilus pseudofirmusBZ-TG-HK211 and Its Alleviation of Salt Stress on Rapeseed Growth.</title>
        <authorList>
            <person name="Zhao B."/>
            <person name="Guo T."/>
        </authorList>
    </citation>
    <scope>NUCLEOTIDE SEQUENCE</scope>
    <source>
        <strain evidence="3">BZ-TG-HK211</strain>
    </source>
</reference>
<evidence type="ECO:0000313" key="4">
    <source>
        <dbReference type="Proteomes" id="UP001285636"/>
    </source>
</evidence>